<dbReference type="InterPro" id="IPR002818">
    <property type="entry name" value="DJ-1/PfpI"/>
</dbReference>
<accession>A0A1C3VTK3</accession>
<feature type="domain" description="DJ-1/PfpI" evidence="2">
    <location>
        <begin position="25"/>
        <end position="220"/>
    </location>
</feature>
<dbReference type="Proteomes" id="UP000183174">
    <property type="component" value="Unassembled WGS sequence"/>
</dbReference>
<organism evidence="3 4">
    <name type="scientific">Bradyrhizobium yuanmingense</name>
    <dbReference type="NCBI Taxonomy" id="108015"/>
    <lineage>
        <taxon>Bacteria</taxon>
        <taxon>Pseudomonadati</taxon>
        <taxon>Pseudomonadota</taxon>
        <taxon>Alphaproteobacteria</taxon>
        <taxon>Hyphomicrobiales</taxon>
        <taxon>Nitrobacteraceae</taxon>
        <taxon>Bradyrhizobium</taxon>
    </lineage>
</organism>
<dbReference type="PANTHER" id="PTHR43459">
    <property type="entry name" value="ENOYL-COA HYDRATASE"/>
    <property type="match status" value="1"/>
</dbReference>
<name>A0A1C3VTK3_9BRAD</name>
<dbReference type="GO" id="GO:0003824">
    <property type="term" value="F:catalytic activity"/>
    <property type="evidence" value="ECO:0007669"/>
    <property type="project" value="UniProtKB-ARBA"/>
</dbReference>
<sequence length="500" mass="54172">MRILMVMTSHDQLGNTGRKTGFWLEEFAAPYFTFLDAGADITVASPRGGQPPLDPVSDTPEGQTDLTRRFKQDPGAQAVLANTRKLSQMKPAGFDAVFYPGGHGPMWDLAEDPDSVALIEAFYNAGKPVAAVCHAPGVLRHVTYNGEPIVKGKRVAGFTNSEEEAVGLTKVVPFLVEDELRRLGGLFEKAPDWQSFVVTDGRLVTGQNPASSKAGAEALLKLLKPAATRGIRLQRRTPSYWRVTFDLPPLNIFGPENIPQLNEIITAIETDPQVKVVVFDSAVEGFFLTHYNFFAPLEESTKIPPGATGLQALPDLLVRLSRAPVASIAMVRGRATGVGSELALASDMRFASRENAILSQWEVGAGLVPGGGPMARLPRLIGRGRALEVLLGADDISGDLAERYGYVNRSLTDAELDGFVDALARRIASFDKQAIAETKRLVNVASLPSDADIAPEWDAFLASVQRPASQSRIKILLDRGFHRPGDVENRLGYHVGRLNN</sequence>
<dbReference type="AlphaFoldDB" id="A0A1C3VTK3"/>
<dbReference type="InterPro" id="IPR029045">
    <property type="entry name" value="ClpP/crotonase-like_dom_sf"/>
</dbReference>
<dbReference type="CDD" id="cd06558">
    <property type="entry name" value="crotonase-like"/>
    <property type="match status" value="1"/>
</dbReference>
<evidence type="ECO:0000313" key="3">
    <source>
        <dbReference type="EMBL" id="SCB31103.1"/>
    </source>
</evidence>
<dbReference type="SUPFAM" id="SSF52096">
    <property type="entry name" value="ClpP/crotonase"/>
    <property type="match status" value="1"/>
</dbReference>
<dbReference type="Gene3D" id="3.40.50.880">
    <property type="match status" value="1"/>
</dbReference>
<dbReference type="SUPFAM" id="SSF52317">
    <property type="entry name" value="Class I glutamine amidotransferase-like"/>
    <property type="match status" value="1"/>
</dbReference>
<dbReference type="Gene3D" id="3.90.226.10">
    <property type="entry name" value="2-enoyl-CoA Hydratase, Chain A, domain 1"/>
    <property type="match status" value="1"/>
</dbReference>
<dbReference type="EMBL" id="FMAE01000004">
    <property type="protein sequence ID" value="SCB31103.1"/>
    <property type="molecule type" value="Genomic_DNA"/>
</dbReference>
<gene>
    <name evidence="3" type="ORF">GA0061099_1004569</name>
</gene>
<dbReference type="InterPro" id="IPR001753">
    <property type="entry name" value="Enoyl-CoA_hydra/iso"/>
</dbReference>
<protein>
    <submittedName>
        <fullName evidence="3">Enoyl-CoA hydratase/carnithine racemase</fullName>
    </submittedName>
</protein>
<dbReference type="PANTHER" id="PTHR43459:SF1">
    <property type="entry name" value="EG:BACN32G11.4 PROTEIN"/>
    <property type="match status" value="1"/>
</dbReference>
<dbReference type="CDD" id="cd03141">
    <property type="entry name" value="GATase1_Hsp31_like"/>
    <property type="match status" value="1"/>
</dbReference>
<dbReference type="Pfam" id="PF01965">
    <property type="entry name" value="DJ-1_PfpI"/>
    <property type="match status" value="1"/>
</dbReference>
<evidence type="ECO:0000256" key="1">
    <source>
        <dbReference type="SAM" id="MobiDB-lite"/>
    </source>
</evidence>
<reference evidence="3 4" key="1">
    <citation type="submission" date="2016-08" db="EMBL/GenBank/DDBJ databases">
        <authorList>
            <person name="Seilhamer J.J."/>
        </authorList>
    </citation>
    <scope>NUCLEOTIDE SEQUENCE [LARGE SCALE GENOMIC DNA]</scope>
    <source>
        <strain evidence="3 4">CCBAU 10071</strain>
    </source>
</reference>
<dbReference type="Pfam" id="PF00378">
    <property type="entry name" value="ECH_1"/>
    <property type="match status" value="1"/>
</dbReference>
<dbReference type="InterPro" id="IPR029062">
    <property type="entry name" value="Class_I_gatase-like"/>
</dbReference>
<evidence type="ECO:0000313" key="4">
    <source>
        <dbReference type="Proteomes" id="UP000183174"/>
    </source>
</evidence>
<evidence type="ECO:0000259" key="2">
    <source>
        <dbReference type="Pfam" id="PF01965"/>
    </source>
</evidence>
<feature type="region of interest" description="Disordered" evidence="1">
    <location>
        <begin position="44"/>
        <end position="66"/>
    </location>
</feature>
<proteinExistence type="predicted"/>